<gene>
    <name evidence="4" type="ORF">KGA66_18710</name>
</gene>
<name>A0A8J7WMG9_9ACTN</name>
<dbReference type="Proteomes" id="UP000677913">
    <property type="component" value="Unassembled WGS sequence"/>
</dbReference>
<dbReference type="RefSeq" id="WP_211469454.1">
    <property type="nucleotide sequence ID" value="NZ_JAGSXH010000070.1"/>
</dbReference>
<evidence type="ECO:0000256" key="2">
    <source>
        <dbReference type="SAM" id="SignalP"/>
    </source>
</evidence>
<feature type="chain" id="PRO_5035192477" evidence="2">
    <location>
        <begin position="27"/>
        <end position="926"/>
    </location>
</feature>
<dbReference type="AlphaFoldDB" id="A0A8J7WMG9"/>
<dbReference type="InterPro" id="IPR013783">
    <property type="entry name" value="Ig-like_fold"/>
</dbReference>
<organism evidence="4 5">
    <name type="scientific">Actinocrinis puniceicyclus</name>
    <dbReference type="NCBI Taxonomy" id="977794"/>
    <lineage>
        <taxon>Bacteria</taxon>
        <taxon>Bacillati</taxon>
        <taxon>Actinomycetota</taxon>
        <taxon>Actinomycetes</taxon>
        <taxon>Catenulisporales</taxon>
        <taxon>Actinospicaceae</taxon>
        <taxon>Actinocrinis</taxon>
    </lineage>
</organism>
<dbReference type="InterPro" id="IPR011050">
    <property type="entry name" value="Pectin_lyase_fold/virulence"/>
</dbReference>
<protein>
    <submittedName>
        <fullName evidence="4">Right-handed parallel beta-helix repeat-containing protein</fullName>
    </submittedName>
</protein>
<evidence type="ECO:0000313" key="5">
    <source>
        <dbReference type="Proteomes" id="UP000677913"/>
    </source>
</evidence>
<feature type="compositionally biased region" description="Polar residues" evidence="1">
    <location>
        <begin position="613"/>
        <end position="623"/>
    </location>
</feature>
<dbReference type="Gene3D" id="2.160.20.10">
    <property type="entry name" value="Single-stranded right-handed beta-helix, Pectin lyase-like"/>
    <property type="match status" value="1"/>
</dbReference>
<feature type="domain" description="PKD" evidence="3">
    <location>
        <begin position="459"/>
        <end position="532"/>
    </location>
</feature>
<dbReference type="Gene3D" id="2.60.40.10">
    <property type="entry name" value="Immunoglobulins"/>
    <property type="match status" value="1"/>
</dbReference>
<proteinExistence type="predicted"/>
<dbReference type="SUPFAM" id="SSF51126">
    <property type="entry name" value="Pectin lyase-like"/>
    <property type="match status" value="1"/>
</dbReference>
<feature type="signal peptide" evidence="2">
    <location>
        <begin position="1"/>
        <end position="26"/>
    </location>
</feature>
<accession>A0A8J7WMG9</accession>
<keyword evidence="5" id="KW-1185">Reference proteome</keyword>
<keyword evidence="2" id="KW-0732">Signal</keyword>
<dbReference type="InterPro" id="IPR035986">
    <property type="entry name" value="PKD_dom_sf"/>
</dbReference>
<dbReference type="InterPro" id="IPR012334">
    <property type="entry name" value="Pectin_lyas_fold"/>
</dbReference>
<evidence type="ECO:0000256" key="1">
    <source>
        <dbReference type="SAM" id="MobiDB-lite"/>
    </source>
</evidence>
<evidence type="ECO:0000259" key="3">
    <source>
        <dbReference type="PROSITE" id="PS50093"/>
    </source>
</evidence>
<comment type="caution">
    <text evidence="4">The sequence shown here is derived from an EMBL/GenBank/DDBJ whole genome shotgun (WGS) entry which is preliminary data.</text>
</comment>
<dbReference type="GO" id="GO:0005975">
    <property type="term" value="P:carbohydrate metabolic process"/>
    <property type="evidence" value="ECO:0007669"/>
    <property type="project" value="UniProtKB-ARBA"/>
</dbReference>
<dbReference type="EMBL" id="JAGSXH010000070">
    <property type="protein sequence ID" value="MBS2965096.1"/>
    <property type="molecule type" value="Genomic_DNA"/>
</dbReference>
<evidence type="ECO:0000313" key="4">
    <source>
        <dbReference type="EMBL" id="MBS2965096.1"/>
    </source>
</evidence>
<dbReference type="InterPro" id="IPR000601">
    <property type="entry name" value="PKD_dom"/>
</dbReference>
<dbReference type="SUPFAM" id="SSF49299">
    <property type="entry name" value="PKD domain"/>
    <property type="match status" value="1"/>
</dbReference>
<sequence>MFLRRMVVPAAALAVGAAFVPFSASAATPHQSHQSPAQRSSTLVTKTASSDLKTFTAPASKSVRLQKAATTTVKSRTATGTTIYAAAYTFATCSNGTGAGTVSMPYCSIQNAVNAAVSGDTVAVLGSVGYTSNETVVVRTSGISIVGVGEAAWISNGGVTPSAPPLVLDGVSDVKISNLMLSAYGQSALEIIGSSNVSVDSSYANSYMPSGAISIDGASHGITVTRSFLDGQLNPGLSAATGAADITVAGNILKLDSIVATGVSGLNLTGNTIQRSCIGAIDVEGASTGVSIENNLIEDANPDTNYVAGYKSWCTANSRPWNPDVTVAATASAGTVTDYNDFYVWGTDATALYSWSGVAYPALTDFRSATGQGAHDTIDSTKCSDFYYRPNVVTNVDVLPSFGSAAIGSANVSAPGQLSSDFFGVSPYTTRGAVQFYDEDPNLALGLTAEDTSAHGIALVFNVTSTNVWLNYTLNWGDGSVDHDFVSGSFATDTFSHAYPHAGTYPISVTLTTPQGYTVGNSVTVTTAGSEYTAYGPVRILDTRKGLGTGGRIAKLGADSTLKLQVAGAGTTGDLIPAGITALVVNLTVANPTATGYLTAYPNEDPAGAPQSRPKSSNVNFSPGQSVPNLAIVPVGPDGGVDLYNGSGGTVDVIADVSGYFSQTTAAGYYSMDPYRLVDTRKGVGAPQAQVSANGSISVQIDGADRGELPTSGVTAVALNVTAVNAKAGGYLTVYPDGTTRPTASNLNFSAGQVIANAVIVPVGTDGKIRVFNGSSGGTDVLVDVVGYYSSQSKSAYVPVAPVRVLDTRTNGGGPLGPGGYAIVYSEASVNDAGITAFVFNTTMTNTKGSGFETVAPDPNTLGAYLDGTQVWPTPPNVSTLNWTQGQVVPNLVQASTGLHGLIDMWNRSGGNTDLVVDEFGYYQAD</sequence>
<dbReference type="PROSITE" id="PS50093">
    <property type="entry name" value="PKD"/>
    <property type="match status" value="1"/>
</dbReference>
<feature type="region of interest" description="Disordered" evidence="1">
    <location>
        <begin position="601"/>
        <end position="623"/>
    </location>
</feature>
<reference evidence="4" key="1">
    <citation type="submission" date="2021-04" db="EMBL/GenBank/DDBJ databases">
        <title>Genome based classification of Actinospica acidithermotolerans sp. nov., an actinobacterium isolated from an Indonesian hot spring.</title>
        <authorList>
            <person name="Kusuma A.B."/>
            <person name="Putra K.E."/>
            <person name="Nafisah S."/>
            <person name="Loh J."/>
            <person name="Nouioui I."/>
            <person name="Goodfellow M."/>
        </authorList>
    </citation>
    <scope>NUCLEOTIDE SEQUENCE</scope>
    <source>
        <strain evidence="4">DSM 45618</strain>
    </source>
</reference>